<comment type="subcellular location">
    <subcellularLocation>
        <location evidence="1">Cell membrane</location>
        <topology evidence="1">Multi-pass membrane protein</topology>
    </subcellularLocation>
</comment>
<feature type="transmembrane region" description="Helical" evidence="9">
    <location>
        <begin position="206"/>
        <end position="224"/>
    </location>
</feature>
<feature type="transmembrane region" description="Helical" evidence="9">
    <location>
        <begin position="128"/>
        <end position="146"/>
    </location>
</feature>
<keyword evidence="2" id="KW-1003">Cell membrane</keyword>
<dbReference type="InterPro" id="IPR018584">
    <property type="entry name" value="GT87"/>
</dbReference>
<protein>
    <submittedName>
        <fullName evidence="10">Glycosyltransferase 87 family protein</fullName>
    </submittedName>
</protein>
<evidence type="ECO:0000256" key="2">
    <source>
        <dbReference type="ARBA" id="ARBA00022475"/>
    </source>
</evidence>
<reference evidence="11" key="1">
    <citation type="journal article" date="2019" name="Int. J. Syst. Evol. Microbiol.">
        <title>The Global Catalogue of Microorganisms (GCM) 10K type strain sequencing project: providing services to taxonomists for standard genome sequencing and annotation.</title>
        <authorList>
            <consortium name="The Broad Institute Genomics Platform"/>
            <consortium name="The Broad Institute Genome Sequencing Center for Infectious Disease"/>
            <person name="Wu L."/>
            <person name="Ma J."/>
        </authorList>
    </citation>
    <scope>NUCLEOTIDE SEQUENCE [LARGE SCALE GENOMIC DNA]</scope>
    <source>
        <strain evidence="11">CGMCC 4.7643</strain>
    </source>
</reference>
<name>A0ABW5G7P5_9PSEU</name>
<feature type="compositionally biased region" description="Basic residues" evidence="8">
    <location>
        <begin position="373"/>
        <end position="383"/>
    </location>
</feature>
<organism evidence="10 11">
    <name type="scientific">Amycolatopsis samaneae</name>
    <dbReference type="NCBI Taxonomy" id="664691"/>
    <lineage>
        <taxon>Bacteria</taxon>
        <taxon>Bacillati</taxon>
        <taxon>Actinomycetota</taxon>
        <taxon>Actinomycetes</taxon>
        <taxon>Pseudonocardiales</taxon>
        <taxon>Pseudonocardiaceae</taxon>
        <taxon>Amycolatopsis</taxon>
    </lineage>
</organism>
<accession>A0ABW5G7P5</accession>
<feature type="transmembrane region" description="Helical" evidence="9">
    <location>
        <begin position="94"/>
        <end position="116"/>
    </location>
</feature>
<proteinExistence type="inferred from homology"/>
<evidence type="ECO:0000256" key="9">
    <source>
        <dbReference type="SAM" id="Phobius"/>
    </source>
</evidence>
<dbReference type="Pfam" id="PF09594">
    <property type="entry name" value="GT87"/>
    <property type="match status" value="1"/>
</dbReference>
<keyword evidence="6 9" id="KW-0472">Membrane</keyword>
<dbReference type="Proteomes" id="UP001597419">
    <property type="component" value="Unassembled WGS sequence"/>
</dbReference>
<dbReference type="RefSeq" id="WP_345402050.1">
    <property type="nucleotide sequence ID" value="NZ_BAABHG010000013.1"/>
</dbReference>
<evidence type="ECO:0000313" key="11">
    <source>
        <dbReference type="Proteomes" id="UP001597419"/>
    </source>
</evidence>
<feature type="region of interest" description="Disordered" evidence="8">
    <location>
        <begin position="373"/>
        <end position="398"/>
    </location>
</feature>
<gene>
    <name evidence="10" type="ORF">ACFSYJ_00590</name>
</gene>
<keyword evidence="11" id="KW-1185">Reference proteome</keyword>
<evidence type="ECO:0000256" key="3">
    <source>
        <dbReference type="ARBA" id="ARBA00022679"/>
    </source>
</evidence>
<feature type="transmembrane region" description="Helical" evidence="9">
    <location>
        <begin position="178"/>
        <end position="199"/>
    </location>
</feature>
<keyword evidence="4 9" id="KW-0812">Transmembrane</keyword>
<keyword evidence="3" id="KW-0808">Transferase</keyword>
<keyword evidence="5 9" id="KW-1133">Transmembrane helix</keyword>
<evidence type="ECO:0000256" key="5">
    <source>
        <dbReference type="ARBA" id="ARBA00022989"/>
    </source>
</evidence>
<feature type="transmembrane region" description="Helical" evidence="9">
    <location>
        <begin position="12"/>
        <end position="35"/>
    </location>
</feature>
<comment type="similarity">
    <text evidence="7">Belongs to the glycosyltransferase 87 family.</text>
</comment>
<feature type="transmembrane region" description="Helical" evidence="9">
    <location>
        <begin position="292"/>
        <end position="310"/>
    </location>
</feature>
<evidence type="ECO:0000256" key="4">
    <source>
        <dbReference type="ARBA" id="ARBA00022692"/>
    </source>
</evidence>
<evidence type="ECO:0000256" key="8">
    <source>
        <dbReference type="SAM" id="MobiDB-lite"/>
    </source>
</evidence>
<comment type="caution">
    <text evidence="10">The sequence shown here is derived from an EMBL/GenBank/DDBJ whole genome shotgun (WGS) entry which is preliminary data.</text>
</comment>
<feature type="transmembrane region" description="Helical" evidence="9">
    <location>
        <begin position="266"/>
        <end position="285"/>
    </location>
</feature>
<evidence type="ECO:0000256" key="6">
    <source>
        <dbReference type="ARBA" id="ARBA00023136"/>
    </source>
</evidence>
<evidence type="ECO:0000313" key="10">
    <source>
        <dbReference type="EMBL" id="MFD2457068.1"/>
    </source>
</evidence>
<sequence>MHRLASTLGRLPLSRLGPLVALCGLVAIAVAAYPVHSYGGWVADLQAYREGSRAWWHGGDLYGPLPGTPGGATPPFLYPPFALFALTPFTVPPLPSAIVVTVVVTVAALAVTAYVVARWAWPDAGRRGAAGIAALTTPVFLLFDPLRENLGLGQVNVWLMALVAVDCLSPRTRWPRGLLVGLAAAIKVTPAAFLLFFLLRKDFRAAGTAAIAGSLATGLGFLVAPTESARFFFGGVLADGTRGNLGRETNQSLTGALTRLGLPGGWHWALLIILIAAVLVAAVLVTRRASPPLALVVNAVAALLCCPLSWSAHWVWIIPALLILASHATNLAHRLGVLGSAALFAGGPQRAFAPRRHLDRLAVCRRERLRARRPARAARRRVLHPGPHPGAGHPLTTG</sequence>
<evidence type="ECO:0000256" key="1">
    <source>
        <dbReference type="ARBA" id="ARBA00004651"/>
    </source>
</evidence>
<evidence type="ECO:0000256" key="7">
    <source>
        <dbReference type="ARBA" id="ARBA00024033"/>
    </source>
</evidence>
<dbReference type="EMBL" id="JBHUKU010000001">
    <property type="protein sequence ID" value="MFD2457068.1"/>
    <property type="molecule type" value="Genomic_DNA"/>
</dbReference>